<keyword evidence="4" id="KW-0378">Hydrolase</keyword>
<dbReference type="GO" id="GO:0005525">
    <property type="term" value="F:GTP binding"/>
    <property type="evidence" value="ECO:0007669"/>
    <property type="project" value="TreeGrafter"/>
</dbReference>
<dbReference type="RefSeq" id="YP_010751300.1">
    <property type="nucleotide sequence ID" value="NC_073368.1"/>
</dbReference>
<protein>
    <recommendedName>
        <fullName evidence="3">GTP cyclohydrolase I</fullName>
        <ecNumber evidence="3">3.5.4.16</ecNumber>
    </recommendedName>
</protein>
<comment type="catalytic activity">
    <reaction evidence="1">
        <text>GTP + H2O = 7,8-dihydroneopterin 3'-triphosphate + formate + H(+)</text>
        <dbReference type="Rhea" id="RHEA:17473"/>
        <dbReference type="ChEBI" id="CHEBI:15377"/>
        <dbReference type="ChEBI" id="CHEBI:15378"/>
        <dbReference type="ChEBI" id="CHEBI:15740"/>
        <dbReference type="ChEBI" id="CHEBI:37565"/>
        <dbReference type="ChEBI" id="CHEBI:58462"/>
        <dbReference type="EC" id="3.5.4.16"/>
    </reaction>
</comment>
<evidence type="ECO:0000256" key="2">
    <source>
        <dbReference type="ARBA" id="ARBA00005080"/>
    </source>
</evidence>
<dbReference type="GeneID" id="80004967"/>
<evidence type="ECO:0000256" key="1">
    <source>
        <dbReference type="ARBA" id="ARBA00001052"/>
    </source>
</evidence>
<dbReference type="InterPro" id="IPR020602">
    <property type="entry name" value="GTP_CycHdrlase_I_dom"/>
</dbReference>
<dbReference type="GO" id="GO:0008270">
    <property type="term" value="F:zinc ion binding"/>
    <property type="evidence" value="ECO:0007669"/>
    <property type="project" value="TreeGrafter"/>
</dbReference>
<dbReference type="EMBL" id="MN586020">
    <property type="protein sequence ID" value="QGJ92680.1"/>
    <property type="molecule type" value="Genomic_DNA"/>
</dbReference>
<dbReference type="GO" id="GO:0046654">
    <property type="term" value="P:tetrahydrofolate biosynthetic process"/>
    <property type="evidence" value="ECO:0007669"/>
    <property type="project" value="InterPro"/>
</dbReference>
<dbReference type="PANTHER" id="PTHR11109">
    <property type="entry name" value="GTP CYCLOHYDROLASE I"/>
    <property type="match status" value="1"/>
</dbReference>
<gene>
    <name evidence="6" type="primary">9</name>
    <name evidence="6" type="ORF">PBI_MEGAN_9</name>
</gene>
<proteinExistence type="predicted"/>
<reference evidence="6 7" key="1">
    <citation type="submission" date="2019-10" db="EMBL/GenBank/DDBJ databases">
        <authorList>
            <person name="Abad L.A."/>
            <person name="AUll H.A."/>
            <person name="Garlena R.A."/>
            <person name="Russell D.A."/>
            <person name="Pope W.H."/>
            <person name="Jacobs-Sera D."/>
            <person name="Hatfull G.F."/>
        </authorList>
    </citation>
    <scope>NUCLEOTIDE SEQUENCE [LARGE SCALE GENOMIC DNA]</scope>
</reference>
<evidence type="ECO:0000313" key="7">
    <source>
        <dbReference type="Proteomes" id="UP000425388"/>
    </source>
</evidence>
<sequence length="205" mass="22833">MTTEQMDAKDDMLMRGGLDRSLPILVEERTLESVAADLLDIVAPGWEESGHMRDTPKRYAKWWREFMEVDASRVNTTFPVEHVDQMVVVRGIDTWSLCAHHLLPFSASVAIGYIADERVLGLSKFARITHEAAARPTSQEELCARIADAITEATGTEHVAVTASGLHLCMAMRGVKTPATMTTSVTRGAFRTEPQTRAEWFALMR</sequence>
<dbReference type="Gene3D" id="3.30.1130.10">
    <property type="match status" value="1"/>
</dbReference>
<dbReference type="GO" id="GO:0006729">
    <property type="term" value="P:tetrahydrobiopterin biosynthetic process"/>
    <property type="evidence" value="ECO:0007669"/>
    <property type="project" value="TreeGrafter"/>
</dbReference>
<evidence type="ECO:0000259" key="5">
    <source>
        <dbReference type="Pfam" id="PF01227"/>
    </source>
</evidence>
<dbReference type="EC" id="3.5.4.16" evidence="3"/>
<dbReference type="Proteomes" id="UP000425388">
    <property type="component" value="Segment"/>
</dbReference>
<feature type="domain" description="GTP cyclohydrolase I" evidence="5">
    <location>
        <begin position="48"/>
        <end position="204"/>
    </location>
</feature>
<dbReference type="FunFam" id="3.30.1130.10:FF:000001">
    <property type="entry name" value="GTP cyclohydrolase 1"/>
    <property type="match status" value="1"/>
</dbReference>
<organism evidence="6 7">
    <name type="scientific">Microbacterium phage Megan</name>
    <dbReference type="NCBI Taxonomy" id="2656551"/>
    <lineage>
        <taxon>Viruses</taxon>
        <taxon>Duplodnaviria</taxon>
        <taxon>Heunggongvirae</taxon>
        <taxon>Uroviricota</taxon>
        <taxon>Caudoviricetes</taxon>
        <taxon>Hodgkinviridae</taxon>
        <taxon>Meganvirus</taxon>
        <taxon>Meganvirus megan</taxon>
    </lineage>
</organism>
<comment type="pathway">
    <text evidence="2">Cofactor biosynthesis; 7,8-dihydroneopterin triphosphate biosynthesis; 7,8-dihydroneopterin triphosphate from GTP: step 1/1.</text>
</comment>
<name>A0A649VJW4_9CAUD</name>
<keyword evidence="7" id="KW-1185">Reference proteome</keyword>
<dbReference type="InterPro" id="IPR001474">
    <property type="entry name" value="GTP_CycHdrlase_I"/>
</dbReference>
<dbReference type="Pfam" id="PF01227">
    <property type="entry name" value="GTP_cyclohydroI"/>
    <property type="match status" value="1"/>
</dbReference>
<dbReference type="InterPro" id="IPR043133">
    <property type="entry name" value="GTP-CH-I_C/QueF"/>
</dbReference>
<evidence type="ECO:0000256" key="3">
    <source>
        <dbReference type="ARBA" id="ARBA00012715"/>
    </source>
</evidence>
<dbReference type="SUPFAM" id="SSF55620">
    <property type="entry name" value="Tetrahydrobiopterin biosynthesis enzymes-like"/>
    <property type="match status" value="1"/>
</dbReference>
<dbReference type="GO" id="GO:0003934">
    <property type="term" value="F:GTP cyclohydrolase I activity"/>
    <property type="evidence" value="ECO:0007669"/>
    <property type="project" value="UniProtKB-EC"/>
</dbReference>
<evidence type="ECO:0000313" key="6">
    <source>
        <dbReference type="EMBL" id="QGJ92680.1"/>
    </source>
</evidence>
<dbReference type="KEGG" id="vg:80004967"/>
<accession>A0A649VJW4</accession>
<evidence type="ECO:0000256" key="4">
    <source>
        <dbReference type="ARBA" id="ARBA00022801"/>
    </source>
</evidence>
<dbReference type="PANTHER" id="PTHR11109:SF7">
    <property type="entry name" value="GTP CYCLOHYDROLASE 1"/>
    <property type="match status" value="1"/>
</dbReference>
<dbReference type="UniPathway" id="UPA00848">
    <property type="reaction ID" value="UER00151"/>
</dbReference>